<dbReference type="InterPro" id="IPR002125">
    <property type="entry name" value="CMP_dCMP_dom"/>
</dbReference>
<evidence type="ECO:0000256" key="2">
    <source>
        <dbReference type="ARBA" id="ARBA00022723"/>
    </source>
</evidence>
<dbReference type="PROSITE" id="PS00903">
    <property type="entry name" value="CYT_DCMP_DEAMINASES_1"/>
    <property type="match status" value="1"/>
</dbReference>
<organism evidence="7 8">
    <name type="scientific">Actinomadura fulvescens</name>
    <dbReference type="NCBI Taxonomy" id="46160"/>
    <lineage>
        <taxon>Bacteria</taxon>
        <taxon>Bacillati</taxon>
        <taxon>Actinomycetota</taxon>
        <taxon>Actinomycetes</taxon>
        <taxon>Streptosporangiales</taxon>
        <taxon>Thermomonosporaceae</taxon>
        <taxon>Actinomadura</taxon>
    </lineage>
</organism>
<evidence type="ECO:0000256" key="5">
    <source>
        <dbReference type="SAM" id="SignalP"/>
    </source>
</evidence>
<keyword evidence="2" id="KW-0479">Metal-binding</keyword>
<dbReference type="Pfam" id="PF00383">
    <property type="entry name" value="dCMP_cyt_deam_1"/>
    <property type="match status" value="1"/>
</dbReference>
<dbReference type="InterPro" id="IPR050202">
    <property type="entry name" value="Cyt/Deoxycyt_deaminase"/>
</dbReference>
<evidence type="ECO:0000313" key="8">
    <source>
        <dbReference type="Proteomes" id="UP001501509"/>
    </source>
</evidence>
<dbReference type="InterPro" id="IPR016192">
    <property type="entry name" value="APOBEC/CMP_deaminase_Zn-bd"/>
</dbReference>
<keyword evidence="5" id="KW-0732">Signal</keyword>
<protein>
    <recommendedName>
        <fullName evidence="6">CMP/dCMP-type deaminase domain-containing protein</fullName>
    </recommendedName>
</protein>
<keyword evidence="8" id="KW-1185">Reference proteome</keyword>
<sequence length="131" mass="13734">MTVKSRDPRLLRLVAAARSALAAVQNPDIKVAAAVLSGDDQIFTGVQVRSRSCGHCSTCAEPVALGAALAVSTHDLEACVAVVRTDSGIDVWSPCGTCRELLRDLKITTVIVAEHDGAITTATPEKLLPWA</sequence>
<evidence type="ECO:0000313" key="7">
    <source>
        <dbReference type="EMBL" id="GAA2613940.1"/>
    </source>
</evidence>
<proteinExistence type="inferred from homology"/>
<name>A0ABP6CFW0_9ACTN</name>
<dbReference type="InterPro" id="IPR016193">
    <property type="entry name" value="Cytidine_deaminase-like"/>
</dbReference>
<keyword evidence="3" id="KW-0378">Hydrolase</keyword>
<evidence type="ECO:0000256" key="4">
    <source>
        <dbReference type="ARBA" id="ARBA00022833"/>
    </source>
</evidence>
<comment type="similarity">
    <text evidence="1">Belongs to the cytidine and deoxycytidylate deaminase family.</text>
</comment>
<dbReference type="Proteomes" id="UP001501509">
    <property type="component" value="Unassembled WGS sequence"/>
</dbReference>
<feature type="domain" description="CMP/dCMP-type deaminase" evidence="6">
    <location>
        <begin position="4"/>
        <end position="130"/>
    </location>
</feature>
<feature type="chain" id="PRO_5047519236" description="CMP/dCMP-type deaminase domain-containing protein" evidence="5">
    <location>
        <begin position="23"/>
        <end position="131"/>
    </location>
</feature>
<dbReference type="CDD" id="cd01283">
    <property type="entry name" value="cytidine_deaminase"/>
    <property type="match status" value="1"/>
</dbReference>
<dbReference type="SUPFAM" id="SSF53927">
    <property type="entry name" value="Cytidine deaminase-like"/>
    <property type="match status" value="1"/>
</dbReference>
<dbReference type="Gene3D" id="3.40.140.10">
    <property type="entry name" value="Cytidine Deaminase, domain 2"/>
    <property type="match status" value="1"/>
</dbReference>
<evidence type="ECO:0000256" key="3">
    <source>
        <dbReference type="ARBA" id="ARBA00022801"/>
    </source>
</evidence>
<feature type="signal peptide" evidence="5">
    <location>
        <begin position="1"/>
        <end position="22"/>
    </location>
</feature>
<keyword evidence="4" id="KW-0862">Zinc</keyword>
<evidence type="ECO:0000259" key="6">
    <source>
        <dbReference type="PROSITE" id="PS51747"/>
    </source>
</evidence>
<dbReference type="RefSeq" id="WP_344545440.1">
    <property type="nucleotide sequence ID" value="NZ_BAAATD010000008.1"/>
</dbReference>
<reference evidence="8" key="1">
    <citation type="journal article" date="2019" name="Int. J. Syst. Evol. Microbiol.">
        <title>The Global Catalogue of Microorganisms (GCM) 10K type strain sequencing project: providing services to taxonomists for standard genome sequencing and annotation.</title>
        <authorList>
            <consortium name="The Broad Institute Genomics Platform"/>
            <consortium name="The Broad Institute Genome Sequencing Center for Infectious Disease"/>
            <person name="Wu L."/>
            <person name="Ma J."/>
        </authorList>
    </citation>
    <scope>NUCLEOTIDE SEQUENCE [LARGE SCALE GENOMIC DNA]</scope>
    <source>
        <strain evidence="8">JCM 6833</strain>
    </source>
</reference>
<gene>
    <name evidence="7" type="ORF">GCM10010411_56040</name>
</gene>
<dbReference type="PANTHER" id="PTHR11644:SF2">
    <property type="entry name" value="CYTIDINE DEAMINASE"/>
    <property type="match status" value="1"/>
</dbReference>
<comment type="caution">
    <text evidence="7">The sequence shown here is derived from an EMBL/GenBank/DDBJ whole genome shotgun (WGS) entry which is preliminary data.</text>
</comment>
<dbReference type="EMBL" id="BAAATD010000008">
    <property type="protein sequence ID" value="GAA2613940.1"/>
    <property type="molecule type" value="Genomic_DNA"/>
</dbReference>
<accession>A0ABP6CFW0</accession>
<dbReference type="PROSITE" id="PS51747">
    <property type="entry name" value="CYT_DCMP_DEAMINASES_2"/>
    <property type="match status" value="1"/>
</dbReference>
<dbReference type="PANTHER" id="PTHR11644">
    <property type="entry name" value="CYTIDINE DEAMINASE"/>
    <property type="match status" value="1"/>
</dbReference>
<evidence type="ECO:0000256" key="1">
    <source>
        <dbReference type="ARBA" id="ARBA00006576"/>
    </source>
</evidence>